<feature type="binding site" evidence="8">
    <location>
        <position position="318"/>
    </location>
    <ligand>
        <name>Fe(3+)</name>
        <dbReference type="ChEBI" id="CHEBI:29034"/>
    </ligand>
</feature>
<sequence length="404" mass="43058">MGERFDRIWHNARLATMRGDRADLGEIERGLIAARDGRIVYAGTRSDFPVDVDAAERIDCGGRWITPGLVDCHTHLVYGGNRAHEFELRLKGASYEEIARAGGGIVSTVAATRSATEAELVAGALPRLDALIGEGATTVEIKSGYGLNVETEMRQLAAARSLGRLRPVAIRTSFLGAHALPPEANGDKDRYIDLVCNEMLPAVAKAGLADAVDGFMEGIAFSGEQTARVFAAARALGLPVKLHADQLSNLGGAALAAKFSALSADHLEHTDEAGAAAMAKAGTVAVLLPGAFYFIRETQKPPVELFRSHGVNMALATDCNPGSSPLTSLLLAMNMGATLFRMTVAECLAGVTREGARALGMLAETGTLEAGKWCDLAIWDIERPAELVYRIGFNPLHRRVWRGQ</sequence>
<dbReference type="InterPro" id="IPR005920">
    <property type="entry name" value="HutI"/>
</dbReference>
<proteinExistence type="inferred from homology"/>
<dbReference type="GO" id="GO:0019557">
    <property type="term" value="P:L-histidine catabolic process to glutamate and formate"/>
    <property type="evidence" value="ECO:0007669"/>
    <property type="project" value="UniProtKB-UniPathway"/>
</dbReference>
<evidence type="ECO:0000256" key="8">
    <source>
        <dbReference type="HAMAP-Rule" id="MF_00372"/>
    </source>
</evidence>
<feature type="domain" description="Amidohydrolase 3" evidence="9">
    <location>
        <begin position="219"/>
        <end position="382"/>
    </location>
</feature>
<evidence type="ECO:0000259" key="9">
    <source>
        <dbReference type="Pfam" id="PF07969"/>
    </source>
</evidence>
<feature type="binding site" evidence="8">
    <location>
        <position position="178"/>
    </location>
    <ligand>
        <name>4-imidazolone-5-propanoate</name>
        <dbReference type="ChEBI" id="CHEBI:77893"/>
    </ligand>
</feature>
<dbReference type="SUPFAM" id="SSF51338">
    <property type="entry name" value="Composite domain of metallo-dependent hydrolases"/>
    <property type="match status" value="1"/>
</dbReference>
<comment type="cofactor">
    <cofactor evidence="8">
        <name>Zn(2+)</name>
        <dbReference type="ChEBI" id="CHEBI:29105"/>
    </cofactor>
    <cofactor evidence="8">
        <name>Fe(3+)</name>
        <dbReference type="ChEBI" id="CHEBI:29034"/>
    </cofactor>
    <text evidence="8">Binds 1 zinc or iron ion per subunit.</text>
</comment>
<dbReference type="NCBIfam" id="TIGR01224">
    <property type="entry name" value="hutI"/>
    <property type="match status" value="1"/>
</dbReference>
<evidence type="ECO:0000256" key="1">
    <source>
        <dbReference type="ARBA" id="ARBA00012864"/>
    </source>
</evidence>
<evidence type="ECO:0000256" key="2">
    <source>
        <dbReference type="ARBA" id="ARBA00022490"/>
    </source>
</evidence>
<dbReference type="RefSeq" id="WP_092125373.1">
    <property type="nucleotide sequence ID" value="NZ_FNTH01000001.1"/>
</dbReference>
<feature type="binding site" evidence="8">
    <location>
        <position position="82"/>
    </location>
    <ligand>
        <name>4-imidazolone-5-propanoate</name>
        <dbReference type="ChEBI" id="CHEBI:77893"/>
    </ligand>
</feature>
<dbReference type="InterPro" id="IPR013108">
    <property type="entry name" value="Amidohydro_3"/>
</dbReference>
<dbReference type="GO" id="GO:0050480">
    <property type="term" value="F:imidazolonepropionase activity"/>
    <property type="evidence" value="ECO:0007669"/>
    <property type="project" value="UniProtKB-UniRule"/>
</dbReference>
<dbReference type="AlphaFoldDB" id="A0A1H5J844"/>
<feature type="binding site" evidence="8">
    <location>
        <position position="145"/>
    </location>
    <ligand>
        <name>4-imidazolone-5-propanoate</name>
        <dbReference type="ChEBI" id="CHEBI:77893"/>
    </ligand>
</feature>
<feature type="binding site" evidence="8">
    <location>
        <position position="323"/>
    </location>
    <ligand>
        <name>4-imidazolone-5-propanoate</name>
        <dbReference type="ChEBI" id="CHEBI:77893"/>
    </ligand>
</feature>
<feature type="binding site" evidence="8">
    <location>
        <position position="243"/>
    </location>
    <ligand>
        <name>Zn(2+)</name>
        <dbReference type="ChEBI" id="CHEBI:29105"/>
    </ligand>
</feature>
<dbReference type="CDD" id="cd01296">
    <property type="entry name" value="Imidazolone-5PH"/>
    <property type="match status" value="1"/>
</dbReference>
<feature type="binding site" evidence="8">
    <location>
        <position position="322"/>
    </location>
    <ligand>
        <name>N-formimidoyl-L-glutamate</name>
        <dbReference type="ChEBI" id="CHEBI:58928"/>
    </ligand>
</feature>
<comment type="pathway">
    <text evidence="8">Amino-acid degradation; L-histidine degradation into L-glutamate; N-formimidoyl-L-glutamate from L-histidine: step 3/3.</text>
</comment>
<dbReference type="Gene3D" id="2.30.40.10">
    <property type="entry name" value="Urease, subunit C, domain 1"/>
    <property type="match status" value="1"/>
</dbReference>
<feature type="binding site" evidence="8">
    <location>
        <position position="318"/>
    </location>
    <ligand>
        <name>Zn(2+)</name>
        <dbReference type="ChEBI" id="CHEBI:29105"/>
    </ligand>
</feature>
<dbReference type="GO" id="GO:0005506">
    <property type="term" value="F:iron ion binding"/>
    <property type="evidence" value="ECO:0007669"/>
    <property type="project" value="UniProtKB-UniRule"/>
</dbReference>
<dbReference type="EC" id="3.5.2.7" evidence="1 8"/>
<feature type="binding site" evidence="8">
    <location>
        <position position="246"/>
    </location>
    <ligand>
        <name>4-imidazolone-5-propanoate</name>
        <dbReference type="ChEBI" id="CHEBI:77893"/>
    </ligand>
</feature>
<evidence type="ECO:0000313" key="11">
    <source>
        <dbReference type="Proteomes" id="UP000198992"/>
    </source>
</evidence>
<dbReference type="InterPro" id="IPR011059">
    <property type="entry name" value="Metal-dep_hydrolase_composite"/>
</dbReference>
<keyword evidence="3 8" id="KW-0479">Metal-binding</keyword>
<reference evidence="10 11" key="1">
    <citation type="submission" date="2016-10" db="EMBL/GenBank/DDBJ databases">
        <authorList>
            <person name="de Groot N.N."/>
        </authorList>
    </citation>
    <scope>NUCLEOTIDE SEQUENCE [LARGE SCALE GENOMIC DNA]</scope>
    <source>
        <strain evidence="10 11">MT12</strain>
    </source>
</reference>
<protein>
    <recommendedName>
        <fullName evidence="1 8">Imidazolonepropionase</fullName>
        <ecNumber evidence="1 8">3.5.2.7</ecNumber>
    </recommendedName>
    <alternativeName>
        <fullName evidence="8">Imidazolone-5-propionate hydrolase</fullName>
    </alternativeName>
</protein>
<name>A0A1H5J844_9BRAD</name>
<dbReference type="HAMAP" id="MF_00372">
    <property type="entry name" value="HutI"/>
    <property type="match status" value="1"/>
</dbReference>
<comment type="subcellular location">
    <subcellularLocation>
        <location evidence="8">Cytoplasm</location>
    </subcellularLocation>
</comment>
<dbReference type="PANTHER" id="PTHR42752:SF1">
    <property type="entry name" value="IMIDAZOLONEPROPIONASE-RELATED"/>
    <property type="match status" value="1"/>
</dbReference>
<dbReference type="Gene3D" id="3.20.20.140">
    <property type="entry name" value="Metal-dependent hydrolases"/>
    <property type="match status" value="1"/>
</dbReference>
<accession>A0A1H5J844</accession>
<comment type="catalytic activity">
    <reaction evidence="8">
        <text>4-imidazolone-5-propanoate + H2O = N-formimidoyl-L-glutamate</text>
        <dbReference type="Rhea" id="RHEA:23660"/>
        <dbReference type="ChEBI" id="CHEBI:15377"/>
        <dbReference type="ChEBI" id="CHEBI:58928"/>
        <dbReference type="ChEBI" id="CHEBI:77893"/>
        <dbReference type="EC" id="3.5.2.7"/>
    </reaction>
</comment>
<evidence type="ECO:0000256" key="5">
    <source>
        <dbReference type="ARBA" id="ARBA00022808"/>
    </source>
</evidence>
<gene>
    <name evidence="8" type="primary">hutI</name>
    <name evidence="10" type="ORF">SAMN05444164_8307</name>
</gene>
<dbReference type="GO" id="GO:0019556">
    <property type="term" value="P:L-histidine catabolic process to glutamate and formamide"/>
    <property type="evidence" value="ECO:0007669"/>
    <property type="project" value="UniProtKB-UniRule"/>
</dbReference>
<dbReference type="Pfam" id="PF07969">
    <property type="entry name" value="Amidohydro_3"/>
    <property type="match status" value="1"/>
</dbReference>
<feature type="binding site" evidence="8">
    <location>
        <position position="75"/>
    </location>
    <ligand>
        <name>Zn(2+)</name>
        <dbReference type="ChEBI" id="CHEBI:29105"/>
    </ligand>
</feature>
<dbReference type="GO" id="GO:0008270">
    <property type="term" value="F:zinc ion binding"/>
    <property type="evidence" value="ECO:0007669"/>
    <property type="project" value="UniProtKB-UniRule"/>
</dbReference>
<dbReference type="InterPro" id="IPR032466">
    <property type="entry name" value="Metal_Hydrolase"/>
</dbReference>
<keyword evidence="4 8" id="KW-0378">Hydrolase</keyword>
<keyword evidence="6 8" id="KW-0862">Zinc</keyword>
<evidence type="ECO:0000313" key="10">
    <source>
        <dbReference type="EMBL" id="SEE48686.1"/>
    </source>
</evidence>
<comment type="function">
    <text evidence="8">Catalyzes the hydrolytic cleavage of the carbon-nitrogen bond in imidazolone-5-propanoate to yield N-formimidoyl-L-glutamate. It is the third step in the universal histidine degradation pathway.</text>
</comment>
<dbReference type="SUPFAM" id="SSF51556">
    <property type="entry name" value="Metallo-dependent hydrolases"/>
    <property type="match status" value="1"/>
</dbReference>
<feature type="binding site" evidence="8">
    <location>
        <position position="73"/>
    </location>
    <ligand>
        <name>Fe(3+)</name>
        <dbReference type="ChEBI" id="CHEBI:29034"/>
    </ligand>
</feature>
<evidence type="ECO:0000256" key="4">
    <source>
        <dbReference type="ARBA" id="ARBA00022801"/>
    </source>
</evidence>
<dbReference type="PANTHER" id="PTHR42752">
    <property type="entry name" value="IMIDAZOLONEPROPIONASE"/>
    <property type="match status" value="1"/>
</dbReference>
<feature type="binding site" evidence="8">
    <location>
        <position position="75"/>
    </location>
    <ligand>
        <name>Fe(3+)</name>
        <dbReference type="ChEBI" id="CHEBI:29034"/>
    </ligand>
</feature>
<feature type="binding site" evidence="8">
    <location>
        <position position="320"/>
    </location>
    <ligand>
        <name>N-formimidoyl-L-glutamate</name>
        <dbReference type="ChEBI" id="CHEBI:58928"/>
    </ligand>
</feature>
<feature type="binding site" evidence="8">
    <location>
        <position position="243"/>
    </location>
    <ligand>
        <name>Fe(3+)</name>
        <dbReference type="ChEBI" id="CHEBI:29034"/>
    </ligand>
</feature>
<comment type="similarity">
    <text evidence="8">Belongs to the metallo-dependent hydrolases superfamily. HutI family.</text>
</comment>
<dbReference type="EMBL" id="FNTH01000001">
    <property type="protein sequence ID" value="SEE48686.1"/>
    <property type="molecule type" value="Genomic_DNA"/>
</dbReference>
<dbReference type="FunFam" id="3.20.20.140:FF:000007">
    <property type="entry name" value="Imidazolonepropionase"/>
    <property type="match status" value="1"/>
</dbReference>
<keyword evidence="7 8" id="KW-0408">Iron</keyword>
<evidence type="ECO:0000256" key="3">
    <source>
        <dbReference type="ARBA" id="ARBA00022723"/>
    </source>
</evidence>
<feature type="binding site" evidence="8">
    <location>
        <position position="145"/>
    </location>
    <ligand>
        <name>N-formimidoyl-L-glutamate</name>
        <dbReference type="ChEBI" id="CHEBI:58928"/>
    </ligand>
</feature>
<feature type="binding site" evidence="8">
    <location>
        <position position="73"/>
    </location>
    <ligand>
        <name>Zn(2+)</name>
        <dbReference type="ChEBI" id="CHEBI:29105"/>
    </ligand>
</feature>
<dbReference type="OrthoDB" id="9776455at2"/>
<evidence type="ECO:0000256" key="7">
    <source>
        <dbReference type="ARBA" id="ARBA00023004"/>
    </source>
</evidence>
<evidence type="ECO:0000256" key="6">
    <source>
        <dbReference type="ARBA" id="ARBA00022833"/>
    </source>
</evidence>
<organism evidence="10 11">
    <name type="scientific">Bradyrhizobium erythrophlei</name>
    <dbReference type="NCBI Taxonomy" id="1437360"/>
    <lineage>
        <taxon>Bacteria</taxon>
        <taxon>Pseudomonadati</taxon>
        <taxon>Pseudomonadota</taxon>
        <taxon>Alphaproteobacteria</taxon>
        <taxon>Hyphomicrobiales</taxon>
        <taxon>Nitrobacteraceae</taxon>
        <taxon>Bradyrhizobium</taxon>
    </lineage>
</organism>
<dbReference type="Proteomes" id="UP000198992">
    <property type="component" value="Unassembled WGS sequence"/>
</dbReference>
<dbReference type="GO" id="GO:0005737">
    <property type="term" value="C:cytoplasm"/>
    <property type="evidence" value="ECO:0007669"/>
    <property type="project" value="UniProtKB-SubCell"/>
</dbReference>
<dbReference type="UniPathway" id="UPA00379">
    <property type="reaction ID" value="UER00551"/>
</dbReference>
<keyword evidence="2 8" id="KW-0963">Cytoplasm</keyword>
<keyword evidence="5 8" id="KW-0369">Histidine metabolism</keyword>